<dbReference type="OrthoDB" id="4296986at2"/>
<organism evidence="1 2">
    <name type="scientific">Streptomyces venezuelae</name>
    <dbReference type="NCBI Taxonomy" id="54571"/>
    <lineage>
        <taxon>Bacteria</taxon>
        <taxon>Bacillati</taxon>
        <taxon>Actinomycetota</taxon>
        <taxon>Actinomycetes</taxon>
        <taxon>Kitasatosporales</taxon>
        <taxon>Streptomycetaceae</taxon>
        <taxon>Streptomyces</taxon>
    </lineage>
</organism>
<proteinExistence type="predicted"/>
<protein>
    <submittedName>
        <fullName evidence="1">Uncharacterized protein</fullName>
    </submittedName>
</protein>
<accession>A0A5P2DHU1</accession>
<reference evidence="1 2" key="1">
    <citation type="submission" date="2018-05" db="EMBL/GenBank/DDBJ databases">
        <title>Streptomyces venezuelae.</title>
        <authorList>
            <person name="Kim W."/>
            <person name="Lee N."/>
            <person name="Cho B.-K."/>
        </authorList>
    </citation>
    <scope>NUCLEOTIDE SEQUENCE [LARGE SCALE GENOMIC DNA]</scope>
    <source>
        <strain evidence="1 2">ATCC 21018</strain>
    </source>
</reference>
<sequence>MVQREAVLRLDARWARVRSGAEHTEPGERERLLDELIGALRPFTDDPRCTALLGLRLADRAAARFAAGDRAGALATIEEGLRSSERAAGHSAEFARWYARGLINHGVWLSWPLSDAARLPRHPLGPAVGEGPSAMERAAGERARDLTRTAVEVWAGLDQRDPVNRRGLAQAKVFLGDRLAELGFAEEAAAWAVTAESDFRQLLLADPAAEESGETEEALDHIGRQLELRLRFLTFGSLVSLRSQGLLPERLLPQAVVAARIQGVTEPRIAAGLGLDAEQVRTMLEVTPWLAVWRFDVRGPDGLWNTLGHPWRSSTEVRNRTAEDVAAELLHGFAGSADHPGDGAHWRVLLWWQEEGDPAGAKYRLVIGPDTPSGTPS</sequence>
<dbReference type="AlphaFoldDB" id="A0A5P2DHU1"/>
<dbReference type="EMBL" id="CP029189">
    <property type="protein sequence ID" value="QES54130.1"/>
    <property type="molecule type" value="Genomic_DNA"/>
</dbReference>
<evidence type="ECO:0000313" key="1">
    <source>
        <dbReference type="EMBL" id="QES54130.1"/>
    </source>
</evidence>
<dbReference type="RefSeq" id="WP_150256912.1">
    <property type="nucleotide sequence ID" value="NZ_CP029189.1"/>
</dbReference>
<dbReference type="Proteomes" id="UP000324101">
    <property type="component" value="Chromosome"/>
</dbReference>
<gene>
    <name evidence="1" type="ORF">DEJ51_07640</name>
</gene>
<evidence type="ECO:0000313" key="2">
    <source>
        <dbReference type="Proteomes" id="UP000324101"/>
    </source>
</evidence>
<name>A0A5P2DHU1_STRVZ</name>